<keyword evidence="2" id="KW-1185">Reference proteome</keyword>
<gene>
    <name evidence="1" type="ORF">CMC5_056030</name>
</gene>
<dbReference type="RefSeq" id="WP_050433199.1">
    <property type="nucleotide sequence ID" value="NZ_CP012159.1"/>
</dbReference>
<name>A0A0K1ELB2_CHOCO</name>
<reference evidence="1 2" key="1">
    <citation type="submission" date="2015-07" db="EMBL/GenBank/DDBJ databases">
        <title>Genome analysis of myxobacterium Chondromyces crocatus Cm c5 reveals a high potential for natural compound synthesis and the genetic basis for the loss of fruiting body formation.</title>
        <authorList>
            <person name="Zaburannyi N."/>
            <person name="Bunk B."/>
            <person name="Maier J."/>
            <person name="Overmann J."/>
            <person name="Mueller R."/>
        </authorList>
    </citation>
    <scope>NUCLEOTIDE SEQUENCE [LARGE SCALE GENOMIC DNA]</scope>
    <source>
        <strain evidence="1 2">Cm c5</strain>
    </source>
</reference>
<dbReference type="AlphaFoldDB" id="A0A0K1ELB2"/>
<sequence>MESFEVPRWEQATADFAQEFERGYKEAKAALKAGDEDRDGDSSLVFYVDVRRDNVVGGEHGQHMPWFYAAGWEAGIARRRSGEATMSLVHGPDSPEATSTNQLRWVVRLNR</sequence>
<dbReference type="EMBL" id="CP012159">
    <property type="protein sequence ID" value="AKT41403.1"/>
    <property type="molecule type" value="Genomic_DNA"/>
</dbReference>
<dbReference type="KEGG" id="ccro:CMC5_056030"/>
<evidence type="ECO:0000313" key="1">
    <source>
        <dbReference type="EMBL" id="AKT41403.1"/>
    </source>
</evidence>
<protein>
    <submittedName>
        <fullName evidence="1">Uncharacterized protein</fullName>
    </submittedName>
</protein>
<proteinExistence type="predicted"/>
<dbReference type="STRING" id="52.CMC5_056030"/>
<organism evidence="1 2">
    <name type="scientific">Chondromyces crocatus</name>
    <dbReference type="NCBI Taxonomy" id="52"/>
    <lineage>
        <taxon>Bacteria</taxon>
        <taxon>Pseudomonadati</taxon>
        <taxon>Myxococcota</taxon>
        <taxon>Polyangia</taxon>
        <taxon>Polyangiales</taxon>
        <taxon>Polyangiaceae</taxon>
        <taxon>Chondromyces</taxon>
    </lineage>
</organism>
<dbReference type="OrthoDB" id="9836528at2"/>
<dbReference type="Proteomes" id="UP000067626">
    <property type="component" value="Chromosome"/>
</dbReference>
<accession>A0A0K1ELB2</accession>
<evidence type="ECO:0000313" key="2">
    <source>
        <dbReference type="Proteomes" id="UP000067626"/>
    </source>
</evidence>